<dbReference type="Proteomes" id="UP000095003">
    <property type="component" value="Unassembled WGS sequence"/>
</dbReference>
<dbReference type="PANTHER" id="PTHR30204">
    <property type="entry name" value="REDOX-CYCLING DRUG-SENSING TRANSCRIPTIONAL ACTIVATOR SOXR"/>
    <property type="match status" value="1"/>
</dbReference>
<dbReference type="GO" id="GO:0003700">
    <property type="term" value="F:DNA-binding transcription factor activity"/>
    <property type="evidence" value="ECO:0007669"/>
    <property type="project" value="InterPro"/>
</dbReference>
<dbReference type="Pfam" id="PF13411">
    <property type="entry name" value="MerR_1"/>
    <property type="match status" value="1"/>
</dbReference>
<evidence type="ECO:0000256" key="1">
    <source>
        <dbReference type="ARBA" id="ARBA00023125"/>
    </source>
</evidence>
<dbReference type="SUPFAM" id="SSF55136">
    <property type="entry name" value="Probable bacterial effector-binding domain"/>
    <property type="match status" value="1"/>
</dbReference>
<dbReference type="GeneID" id="93304356"/>
<dbReference type="AlphaFoldDB" id="A0A1E3A057"/>
<dbReference type="InterPro" id="IPR011256">
    <property type="entry name" value="Reg_factor_effector_dom_sf"/>
</dbReference>
<gene>
    <name evidence="3" type="primary">bmrR_6</name>
    <name evidence="3" type="ORF">BEH84_06276</name>
</gene>
<keyword evidence="1" id="KW-0238">DNA-binding</keyword>
<accession>A0A1E3A057</accession>
<proteinExistence type="predicted"/>
<organism evidence="3 4">
    <name type="scientific">Eisenbergiella tayi</name>
    <dbReference type="NCBI Taxonomy" id="1432052"/>
    <lineage>
        <taxon>Bacteria</taxon>
        <taxon>Bacillati</taxon>
        <taxon>Bacillota</taxon>
        <taxon>Clostridia</taxon>
        <taxon>Lachnospirales</taxon>
        <taxon>Lachnospiraceae</taxon>
        <taxon>Eisenbergiella</taxon>
    </lineage>
</organism>
<dbReference type="InterPro" id="IPR000551">
    <property type="entry name" value="MerR-type_HTH_dom"/>
</dbReference>
<comment type="caution">
    <text evidence="3">The sequence shown here is derived from an EMBL/GenBank/DDBJ whole genome shotgun (WGS) entry which is preliminary data.</text>
</comment>
<dbReference type="EMBL" id="MCGI01000010">
    <property type="protein sequence ID" value="ODM02133.1"/>
    <property type="molecule type" value="Genomic_DNA"/>
</dbReference>
<name>A0A1E3A057_9FIRM</name>
<dbReference type="InterPro" id="IPR009061">
    <property type="entry name" value="DNA-bd_dom_put_sf"/>
</dbReference>
<dbReference type="RefSeq" id="WP_069159498.1">
    <property type="nucleotide sequence ID" value="NZ_DBFYTC010000136.1"/>
</dbReference>
<dbReference type="PANTHER" id="PTHR30204:SF85">
    <property type="entry name" value="MULTIDRUG-EFFLUX TRANSPORTER 2 REGULATOR"/>
    <property type="match status" value="1"/>
</dbReference>
<evidence type="ECO:0000313" key="3">
    <source>
        <dbReference type="EMBL" id="ODM02133.1"/>
    </source>
</evidence>
<evidence type="ECO:0000259" key="2">
    <source>
        <dbReference type="PROSITE" id="PS50937"/>
    </source>
</evidence>
<protein>
    <submittedName>
        <fullName evidence="3">Multidrug-efflux transporter 1 regulator</fullName>
    </submittedName>
</protein>
<dbReference type="Gene3D" id="1.10.1660.10">
    <property type="match status" value="1"/>
</dbReference>
<dbReference type="InterPro" id="IPR029442">
    <property type="entry name" value="GyrI-like"/>
</dbReference>
<sequence>MNNNSKPLFTTGEFARLCNIRKDTLFYYDEIDLLKPEIIQDNGYRYYSANQLFLFDIIAMLKECGTPLKEIKEYITAREPASFLTLMEENDKILSAEMERLMHIHRLMRNTIKLTKHALRAEYNVPFLQECPEEYFIAMPFSTEYEDYERNQSETIKALLEYLEANLLGEEYPLGSIILKENLRFDEYKEDYYCSKLSSPVQNPLLFVKPAGTYAMLTHKGSYETLSQSYNILKDYIKKSGLQITGNSYEHELLNYLATGRSENYVIEISIQTG</sequence>
<reference evidence="3 4" key="1">
    <citation type="submission" date="2016-07" db="EMBL/GenBank/DDBJ databases">
        <title>Characterization of isolates of Eisenbergiella tayi derived from blood cultures, using whole genome sequencing.</title>
        <authorList>
            <person name="Burdz T."/>
            <person name="Wiebe D."/>
            <person name="Huynh C."/>
            <person name="Bernard K."/>
        </authorList>
    </citation>
    <scope>NUCLEOTIDE SEQUENCE [LARGE SCALE GENOMIC DNA]</scope>
    <source>
        <strain evidence="3 4">NML 120489</strain>
    </source>
</reference>
<dbReference type="SUPFAM" id="SSF46955">
    <property type="entry name" value="Putative DNA-binding domain"/>
    <property type="match status" value="1"/>
</dbReference>
<feature type="domain" description="HTH merR-type" evidence="2">
    <location>
        <begin position="8"/>
        <end position="77"/>
    </location>
</feature>
<dbReference type="PROSITE" id="PS50937">
    <property type="entry name" value="HTH_MERR_2"/>
    <property type="match status" value="1"/>
</dbReference>
<dbReference type="Pfam" id="PF06445">
    <property type="entry name" value="GyrI-like"/>
    <property type="match status" value="1"/>
</dbReference>
<dbReference type="Gene3D" id="3.20.80.10">
    <property type="entry name" value="Regulatory factor, effector binding domain"/>
    <property type="match status" value="1"/>
</dbReference>
<dbReference type="SMART" id="SM00422">
    <property type="entry name" value="HTH_MERR"/>
    <property type="match status" value="1"/>
</dbReference>
<dbReference type="GO" id="GO:0003677">
    <property type="term" value="F:DNA binding"/>
    <property type="evidence" value="ECO:0007669"/>
    <property type="project" value="UniProtKB-KW"/>
</dbReference>
<dbReference type="CDD" id="cd04782">
    <property type="entry name" value="HTH_BltR"/>
    <property type="match status" value="1"/>
</dbReference>
<dbReference type="InterPro" id="IPR047057">
    <property type="entry name" value="MerR_fam"/>
</dbReference>
<evidence type="ECO:0000313" key="4">
    <source>
        <dbReference type="Proteomes" id="UP000095003"/>
    </source>
</evidence>